<protein>
    <submittedName>
        <fullName evidence="1">Uncharacterized protein</fullName>
    </submittedName>
</protein>
<dbReference type="OrthoDB" id="6158707at2759"/>
<evidence type="ECO:0000313" key="1">
    <source>
        <dbReference type="EMBL" id="CAC5411388.1"/>
    </source>
</evidence>
<dbReference type="EMBL" id="CACVKT020007842">
    <property type="protein sequence ID" value="CAC5411388.1"/>
    <property type="molecule type" value="Genomic_DNA"/>
</dbReference>
<dbReference type="PANTHER" id="PTHR34239:SF2">
    <property type="entry name" value="TRANSPOSABLE ELEMENT P TRANSPOSASE_THAP9 CONSERVED DOMAIN-CONTAINING PROTEIN"/>
    <property type="match status" value="1"/>
</dbReference>
<proteinExistence type="predicted"/>
<sequence>MACSKKPDIFKLDNIMEKFAPPENCEMLAVSKVNEEIWLELSKMARSSDLSMQSIQKYIVGGISALTTILETHFTPTDTEPEAGVIILDGSALINTLPPRISKTFEEYAALQVVTKLQTYSCTYTRTDIVFDVYWSSSLQAETRPKRGISARRRVTDKGKIPQNWQSFMRDNSNKTELFNFLADKIVIVNKEESVVYTNLLACKHAAADGKKIILIEAGDTNVLVIAVSVLPILQLLGVEEVWVALGQGKNLR</sequence>
<name>A0A6J8DRZ6_MYTCO</name>
<organism evidence="1 2">
    <name type="scientific">Mytilus coruscus</name>
    <name type="common">Sea mussel</name>
    <dbReference type="NCBI Taxonomy" id="42192"/>
    <lineage>
        <taxon>Eukaryota</taxon>
        <taxon>Metazoa</taxon>
        <taxon>Spiralia</taxon>
        <taxon>Lophotrochozoa</taxon>
        <taxon>Mollusca</taxon>
        <taxon>Bivalvia</taxon>
        <taxon>Autobranchia</taxon>
        <taxon>Pteriomorphia</taxon>
        <taxon>Mytilida</taxon>
        <taxon>Mytiloidea</taxon>
        <taxon>Mytilidae</taxon>
        <taxon>Mytilinae</taxon>
        <taxon>Mytilus</taxon>
    </lineage>
</organism>
<dbReference type="AlphaFoldDB" id="A0A6J8DRZ6"/>
<dbReference type="PANTHER" id="PTHR34239">
    <property type="entry name" value="APPLE DOMAIN-CONTAINING PROTEIN"/>
    <property type="match status" value="1"/>
</dbReference>
<evidence type="ECO:0000313" key="2">
    <source>
        <dbReference type="Proteomes" id="UP000507470"/>
    </source>
</evidence>
<reference evidence="1 2" key="1">
    <citation type="submission" date="2020-06" db="EMBL/GenBank/DDBJ databases">
        <authorList>
            <person name="Li R."/>
            <person name="Bekaert M."/>
        </authorList>
    </citation>
    <scope>NUCLEOTIDE SEQUENCE [LARGE SCALE GENOMIC DNA]</scope>
    <source>
        <strain evidence="2">wild</strain>
    </source>
</reference>
<dbReference type="Proteomes" id="UP000507470">
    <property type="component" value="Unassembled WGS sequence"/>
</dbReference>
<keyword evidence="2" id="KW-1185">Reference proteome</keyword>
<accession>A0A6J8DRZ6</accession>
<gene>
    <name evidence="1" type="ORF">MCOR_44484</name>
</gene>